<comment type="caution">
    <text evidence="2">The sequence shown here is derived from an EMBL/GenBank/DDBJ whole genome shotgun (WGS) entry which is preliminary data.</text>
</comment>
<dbReference type="EMBL" id="JAGZGG010000044">
    <property type="protein sequence ID" value="MBS5333501.1"/>
    <property type="molecule type" value="Genomic_DNA"/>
</dbReference>
<dbReference type="Proteomes" id="UP000759273">
    <property type="component" value="Unassembled WGS sequence"/>
</dbReference>
<dbReference type="SUPFAM" id="SSF52540">
    <property type="entry name" value="P-loop containing nucleoside triphosphate hydrolases"/>
    <property type="match status" value="1"/>
</dbReference>
<dbReference type="AlphaFoldDB" id="A0A943HKB2"/>
<sequence>MTFTKLPKAISAEELLSTPLPPVKWIIPGLLPAGLALFAGPSKAGKSWLTLWLCLQIAQGNPVWNREIEPRTVVYFSLEDTFNRLQNRIFQLIDGGNAPERLILQTECPSIGQGLEEQMESLIHTYRDVGLIVIDTLQKVRVSDGNGGMYANDYKEAGVLKKLADKYGICILPIHHLRKQSAADPFDQISGSTGLMGVADTSWVMQRKRMSQTADILLTGRDMDDRTLHLREENCVWTLEDEETAEEREIKAVPDYLWKAAEYIESVGNWQGTASELLAAAGIENAKPNQFTYNMAKYFDKVFEPKGIHYKTHRKNKVRLLNFYGDDGDGGDDDIDITQLSGWGIPERPSPSSLGALERSKHGRSVATGQPAEKPTGTAPNPCEAASA</sequence>
<gene>
    <name evidence="2" type="ORF">KHY36_13360</name>
</gene>
<evidence type="ECO:0000313" key="3">
    <source>
        <dbReference type="Proteomes" id="UP000759273"/>
    </source>
</evidence>
<evidence type="ECO:0000256" key="1">
    <source>
        <dbReference type="SAM" id="MobiDB-lite"/>
    </source>
</evidence>
<name>A0A943HKB2_9FIRM</name>
<dbReference type="Gene3D" id="3.40.50.300">
    <property type="entry name" value="P-loop containing nucleotide triphosphate hydrolases"/>
    <property type="match status" value="1"/>
</dbReference>
<feature type="region of interest" description="Disordered" evidence="1">
    <location>
        <begin position="342"/>
        <end position="388"/>
    </location>
</feature>
<accession>A0A943HKB2</accession>
<dbReference type="Pfam" id="PF13481">
    <property type="entry name" value="AAA_25"/>
    <property type="match status" value="1"/>
</dbReference>
<organism evidence="2 3">
    <name type="scientific">Subdoligranulum variabile</name>
    <dbReference type="NCBI Taxonomy" id="214851"/>
    <lineage>
        <taxon>Bacteria</taxon>
        <taxon>Bacillati</taxon>
        <taxon>Bacillota</taxon>
        <taxon>Clostridia</taxon>
        <taxon>Eubacteriales</taxon>
        <taxon>Oscillospiraceae</taxon>
        <taxon>Subdoligranulum</taxon>
    </lineage>
</organism>
<protein>
    <submittedName>
        <fullName evidence="2">AAA family ATPase</fullName>
    </submittedName>
</protein>
<proteinExistence type="predicted"/>
<dbReference type="InterPro" id="IPR027417">
    <property type="entry name" value="P-loop_NTPase"/>
</dbReference>
<reference evidence="2" key="1">
    <citation type="submission" date="2021-02" db="EMBL/GenBank/DDBJ databases">
        <title>Infant gut strain persistence is associated with maternal origin, phylogeny, and functional potential including surface adhesion and iron acquisition.</title>
        <authorList>
            <person name="Lou Y.C."/>
        </authorList>
    </citation>
    <scope>NUCLEOTIDE SEQUENCE</scope>
    <source>
        <strain evidence="2">L3_101_000M1_dasL3_101_000M1_concoct_87</strain>
    </source>
</reference>
<evidence type="ECO:0000313" key="2">
    <source>
        <dbReference type="EMBL" id="MBS5333501.1"/>
    </source>
</evidence>